<reference evidence="3" key="2">
    <citation type="submission" date="2020-05" db="UniProtKB">
        <authorList>
            <consortium name="EnsemblMetazoa"/>
        </authorList>
    </citation>
    <scope>IDENTIFICATION</scope>
</reference>
<reference evidence="2 4" key="1">
    <citation type="journal article" date="2014" name="BMC Genomics">
        <title>Genome sequence of Anopheles sinensis provides insight into genetics basis of mosquito competence for malaria parasites.</title>
        <authorList>
            <person name="Zhou D."/>
            <person name="Zhang D."/>
            <person name="Ding G."/>
            <person name="Shi L."/>
            <person name="Hou Q."/>
            <person name="Ye Y."/>
            <person name="Xu Y."/>
            <person name="Zhou H."/>
            <person name="Xiong C."/>
            <person name="Li S."/>
            <person name="Yu J."/>
            <person name="Hong S."/>
            <person name="Yu X."/>
            <person name="Zou P."/>
            <person name="Chen C."/>
            <person name="Chang X."/>
            <person name="Wang W."/>
            <person name="Lv Y."/>
            <person name="Sun Y."/>
            <person name="Ma L."/>
            <person name="Shen B."/>
            <person name="Zhu C."/>
        </authorList>
    </citation>
    <scope>NUCLEOTIDE SEQUENCE [LARGE SCALE GENOMIC DNA]</scope>
</reference>
<dbReference type="Proteomes" id="UP000030765">
    <property type="component" value="Unassembled WGS sequence"/>
</dbReference>
<evidence type="ECO:0000256" key="1">
    <source>
        <dbReference type="SAM" id="MobiDB-lite"/>
    </source>
</evidence>
<dbReference type="VEuPathDB" id="VectorBase:ASIC005648"/>
<dbReference type="EMBL" id="KE524928">
    <property type="protein sequence ID" value="KFB38309.1"/>
    <property type="molecule type" value="Genomic_DNA"/>
</dbReference>
<dbReference type="AlphaFoldDB" id="A0A084VK15"/>
<dbReference type="EMBL" id="ATLV01014026">
    <property type="status" value="NOT_ANNOTATED_CDS"/>
    <property type="molecule type" value="Genomic_DNA"/>
</dbReference>
<name>A0A084VK15_ANOSI</name>
<feature type="compositionally biased region" description="Polar residues" evidence="1">
    <location>
        <begin position="74"/>
        <end position="92"/>
    </location>
</feature>
<proteinExistence type="predicted"/>
<accession>A0A084VK15</accession>
<keyword evidence="4" id="KW-1185">Reference proteome</keyword>
<evidence type="ECO:0000313" key="3">
    <source>
        <dbReference type="EnsemblMetazoa" id="ASIC005648-PA"/>
    </source>
</evidence>
<organism evidence="2">
    <name type="scientific">Anopheles sinensis</name>
    <name type="common">Mosquito</name>
    <dbReference type="NCBI Taxonomy" id="74873"/>
    <lineage>
        <taxon>Eukaryota</taxon>
        <taxon>Metazoa</taxon>
        <taxon>Ecdysozoa</taxon>
        <taxon>Arthropoda</taxon>
        <taxon>Hexapoda</taxon>
        <taxon>Insecta</taxon>
        <taxon>Pterygota</taxon>
        <taxon>Neoptera</taxon>
        <taxon>Endopterygota</taxon>
        <taxon>Diptera</taxon>
        <taxon>Nematocera</taxon>
        <taxon>Culicoidea</taxon>
        <taxon>Culicidae</taxon>
        <taxon>Anophelinae</taxon>
        <taxon>Anopheles</taxon>
    </lineage>
</organism>
<feature type="region of interest" description="Disordered" evidence="1">
    <location>
        <begin position="69"/>
        <end position="92"/>
    </location>
</feature>
<gene>
    <name evidence="2" type="ORF">ZHAS_00005648</name>
</gene>
<sequence>MVCGLWIMPHRRCNRSERVIPRWRRSPSPNGESVAPVLTRHNKQGTPVRLALPVAKPVVLVDVLGRGGRGISSHRATSASAGCQQSLGLEAG</sequence>
<evidence type="ECO:0000313" key="4">
    <source>
        <dbReference type="Proteomes" id="UP000030765"/>
    </source>
</evidence>
<dbReference type="EnsemblMetazoa" id="ASIC005648-RA">
    <property type="protein sequence ID" value="ASIC005648-PA"/>
    <property type="gene ID" value="ASIC005648"/>
</dbReference>
<evidence type="ECO:0000313" key="2">
    <source>
        <dbReference type="EMBL" id="KFB38309.1"/>
    </source>
</evidence>
<protein>
    <submittedName>
        <fullName evidence="2 3">Uncharacterized protein</fullName>
    </submittedName>
</protein>